<evidence type="ECO:0000313" key="2">
    <source>
        <dbReference type="EMBL" id="EGC30918.1"/>
    </source>
</evidence>
<feature type="chain" id="PRO_5003262072" evidence="1">
    <location>
        <begin position="18"/>
        <end position="213"/>
    </location>
</feature>
<organism evidence="2 3">
    <name type="scientific">Dictyostelium purpureum</name>
    <name type="common">Slime mold</name>
    <dbReference type="NCBI Taxonomy" id="5786"/>
    <lineage>
        <taxon>Eukaryota</taxon>
        <taxon>Amoebozoa</taxon>
        <taxon>Evosea</taxon>
        <taxon>Eumycetozoa</taxon>
        <taxon>Dictyostelia</taxon>
        <taxon>Dictyosteliales</taxon>
        <taxon>Dictyosteliaceae</taxon>
        <taxon>Dictyostelium</taxon>
    </lineage>
</organism>
<gene>
    <name evidence="2" type="ORF">DICPUDRAFT_99381</name>
</gene>
<evidence type="ECO:0000256" key="1">
    <source>
        <dbReference type="SAM" id="SignalP"/>
    </source>
</evidence>
<dbReference type="RefSeq" id="XP_003292547.1">
    <property type="nucleotide sequence ID" value="XM_003292499.1"/>
</dbReference>
<reference evidence="3" key="1">
    <citation type="journal article" date="2011" name="Genome Biol.">
        <title>Comparative genomics of the social amoebae Dictyostelium discoideum and Dictyostelium purpureum.</title>
        <authorList>
            <consortium name="US DOE Joint Genome Institute (JGI-PGF)"/>
            <person name="Sucgang R."/>
            <person name="Kuo A."/>
            <person name="Tian X."/>
            <person name="Salerno W."/>
            <person name="Parikh A."/>
            <person name="Feasley C.L."/>
            <person name="Dalin E."/>
            <person name="Tu H."/>
            <person name="Huang E."/>
            <person name="Barry K."/>
            <person name="Lindquist E."/>
            <person name="Shapiro H."/>
            <person name="Bruce D."/>
            <person name="Schmutz J."/>
            <person name="Salamov A."/>
            <person name="Fey P."/>
            <person name="Gaudet P."/>
            <person name="Anjard C."/>
            <person name="Babu M.M."/>
            <person name="Basu S."/>
            <person name="Bushmanova Y."/>
            <person name="van der Wel H."/>
            <person name="Katoh-Kurasawa M."/>
            <person name="Dinh C."/>
            <person name="Coutinho P.M."/>
            <person name="Saito T."/>
            <person name="Elias M."/>
            <person name="Schaap P."/>
            <person name="Kay R.R."/>
            <person name="Henrissat B."/>
            <person name="Eichinger L."/>
            <person name="Rivero F."/>
            <person name="Putnam N.H."/>
            <person name="West C.M."/>
            <person name="Loomis W.F."/>
            <person name="Chisholm R.L."/>
            <person name="Shaulsky G."/>
            <person name="Strassmann J.E."/>
            <person name="Queller D.C."/>
            <person name="Kuspa A."/>
            <person name="Grigoriev I.V."/>
        </authorList>
    </citation>
    <scope>NUCLEOTIDE SEQUENCE [LARGE SCALE GENOMIC DNA]</scope>
    <source>
        <strain evidence="3">QSDP1</strain>
    </source>
</reference>
<dbReference type="KEGG" id="dpp:DICPUDRAFT_99381"/>
<keyword evidence="1" id="KW-0732">Signal</keyword>
<feature type="signal peptide" evidence="1">
    <location>
        <begin position="1"/>
        <end position="17"/>
    </location>
</feature>
<dbReference type="VEuPathDB" id="AmoebaDB:DICPUDRAFT_99381"/>
<dbReference type="InParanoid" id="F0ZYQ3"/>
<dbReference type="AlphaFoldDB" id="F0ZYQ3"/>
<proteinExistence type="predicted"/>
<dbReference type="Proteomes" id="UP000001064">
    <property type="component" value="Unassembled WGS sequence"/>
</dbReference>
<keyword evidence="3" id="KW-1185">Reference proteome</keyword>
<evidence type="ECO:0000313" key="3">
    <source>
        <dbReference type="Proteomes" id="UP000001064"/>
    </source>
</evidence>
<sequence>MKLILLLFLIYISCVLCSIEIIGKALLDIRYDSGNCQPGTETEYKVVEFCNALSKIETNSSGVYMFHKEKSDGLDYCFGKRYGANKVHLGKCIKLGRDYPESIKTIWYDPQVYSSIFNMSAALQITHLNSLCENKNRLVTVMLLDKVYRSNDHTCEFRNVSSDGINVYTCKDEFRNGCNQTDFYPFGKGILTNGYFVSFEPIGQVAKDMNFFS</sequence>
<dbReference type="EMBL" id="GL871290">
    <property type="protein sequence ID" value="EGC30918.1"/>
    <property type="molecule type" value="Genomic_DNA"/>
</dbReference>
<dbReference type="GeneID" id="10508423"/>
<protein>
    <submittedName>
        <fullName evidence="2">Expressed protein</fullName>
    </submittedName>
</protein>
<accession>F0ZYQ3</accession>
<name>F0ZYQ3_DICPU</name>